<protein>
    <recommendedName>
        <fullName evidence="4">Secreted protein</fullName>
    </recommendedName>
</protein>
<accession>A0A2T2ZT21</accession>
<gene>
    <name evidence="2" type="ORF">BD289DRAFT_447508</name>
</gene>
<sequence>MFLLRCIIASLLTSCLELVGQSATAPHAHPQCAVFSTFIFTATHLLSKPHCGMYPNIHTSIFSSILIPCQSNRNPDFYF</sequence>
<evidence type="ECO:0000313" key="2">
    <source>
        <dbReference type="EMBL" id="PSR75623.1"/>
    </source>
</evidence>
<keyword evidence="1" id="KW-0732">Signal</keyword>
<dbReference type="InParanoid" id="A0A2T2ZT21"/>
<evidence type="ECO:0000256" key="1">
    <source>
        <dbReference type="SAM" id="SignalP"/>
    </source>
</evidence>
<evidence type="ECO:0008006" key="4">
    <source>
        <dbReference type="Google" id="ProtNLM"/>
    </source>
</evidence>
<keyword evidence="3" id="KW-1185">Reference proteome</keyword>
<reference evidence="2 3" key="1">
    <citation type="journal article" date="2018" name="Mycol. Prog.">
        <title>Coniella lustricola, a new species from submerged detritus.</title>
        <authorList>
            <person name="Raudabaugh D.B."/>
            <person name="Iturriaga T."/>
            <person name="Carver A."/>
            <person name="Mondo S."/>
            <person name="Pangilinan J."/>
            <person name="Lipzen A."/>
            <person name="He G."/>
            <person name="Amirebrahimi M."/>
            <person name="Grigoriev I.V."/>
            <person name="Miller A.N."/>
        </authorList>
    </citation>
    <scope>NUCLEOTIDE SEQUENCE [LARGE SCALE GENOMIC DNA]</scope>
    <source>
        <strain evidence="2 3">B22-T-1</strain>
    </source>
</reference>
<dbReference type="EMBL" id="KZ678750">
    <property type="protein sequence ID" value="PSR75623.1"/>
    <property type="molecule type" value="Genomic_DNA"/>
</dbReference>
<feature type="signal peptide" evidence="1">
    <location>
        <begin position="1"/>
        <end position="17"/>
    </location>
</feature>
<proteinExistence type="predicted"/>
<dbReference type="Proteomes" id="UP000241462">
    <property type="component" value="Unassembled WGS sequence"/>
</dbReference>
<dbReference type="AlphaFoldDB" id="A0A2T2ZT21"/>
<evidence type="ECO:0000313" key="3">
    <source>
        <dbReference type="Proteomes" id="UP000241462"/>
    </source>
</evidence>
<feature type="chain" id="PRO_5015604076" description="Secreted protein" evidence="1">
    <location>
        <begin position="18"/>
        <end position="79"/>
    </location>
</feature>
<organism evidence="2 3">
    <name type="scientific">Coniella lustricola</name>
    <dbReference type="NCBI Taxonomy" id="2025994"/>
    <lineage>
        <taxon>Eukaryota</taxon>
        <taxon>Fungi</taxon>
        <taxon>Dikarya</taxon>
        <taxon>Ascomycota</taxon>
        <taxon>Pezizomycotina</taxon>
        <taxon>Sordariomycetes</taxon>
        <taxon>Sordariomycetidae</taxon>
        <taxon>Diaporthales</taxon>
        <taxon>Schizoparmaceae</taxon>
        <taxon>Coniella</taxon>
    </lineage>
</organism>
<name>A0A2T2ZT21_9PEZI</name>